<dbReference type="Proteomes" id="UP001642464">
    <property type="component" value="Unassembled WGS sequence"/>
</dbReference>
<organism evidence="1 2">
    <name type="scientific">Durusdinium trenchii</name>
    <dbReference type="NCBI Taxonomy" id="1381693"/>
    <lineage>
        <taxon>Eukaryota</taxon>
        <taxon>Sar</taxon>
        <taxon>Alveolata</taxon>
        <taxon>Dinophyceae</taxon>
        <taxon>Suessiales</taxon>
        <taxon>Symbiodiniaceae</taxon>
        <taxon>Durusdinium</taxon>
    </lineage>
</organism>
<comment type="caution">
    <text evidence="1">The sequence shown here is derived from an EMBL/GenBank/DDBJ whole genome shotgun (WGS) entry which is preliminary data.</text>
</comment>
<accession>A0ABP0M365</accession>
<evidence type="ECO:0000313" key="2">
    <source>
        <dbReference type="Proteomes" id="UP001642464"/>
    </source>
</evidence>
<proteinExistence type="predicted"/>
<dbReference type="InterPro" id="IPR027417">
    <property type="entry name" value="P-loop_NTPase"/>
</dbReference>
<gene>
    <name evidence="1" type="ORF">SCF082_LOCUS25912</name>
</gene>
<protein>
    <submittedName>
        <fullName evidence="1">Uncharacterized protein</fullName>
    </submittedName>
</protein>
<dbReference type="SUPFAM" id="SSF52540">
    <property type="entry name" value="P-loop containing nucleoside triphosphate hydrolases"/>
    <property type="match status" value="1"/>
</dbReference>
<evidence type="ECO:0000313" key="1">
    <source>
        <dbReference type="EMBL" id="CAK9045915.1"/>
    </source>
</evidence>
<keyword evidence="2" id="KW-1185">Reference proteome</keyword>
<reference evidence="1 2" key="1">
    <citation type="submission" date="2024-02" db="EMBL/GenBank/DDBJ databases">
        <authorList>
            <person name="Chen Y."/>
            <person name="Shah S."/>
            <person name="Dougan E. K."/>
            <person name="Thang M."/>
            <person name="Chan C."/>
        </authorList>
    </citation>
    <scope>NUCLEOTIDE SEQUENCE [LARGE SCALE GENOMIC DNA]</scope>
</reference>
<sequence>MREFPLTTMSLKPFMREFLLLHLYPLLRHFGILLLGSPGVGKTPFVIVLAMALGRYHLRRNGCEGLQPGWRRAKSLDNFRHRAPMVHEALFLDDPCRSKVNIADLKSFMNTDEDGTVDARYNDSRMVRNQLRAFASNDLPDQVIGLQTQVQPGEAQHLRYQKHAEAALQKGAESDS</sequence>
<dbReference type="EMBL" id="CAXAMM010019535">
    <property type="protein sequence ID" value="CAK9045915.1"/>
    <property type="molecule type" value="Genomic_DNA"/>
</dbReference>
<name>A0ABP0M365_9DINO</name>